<evidence type="ECO:0000313" key="2">
    <source>
        <dbReference type="Proteomes" id="UP000183794"/>
    </source>
</evidence>
<dbReference type="PATRIC" id="fig|80854.5.peg.3618"/>
<protein>
    <submittedName>
        <fullName evidence="1">Uncharacterized protein</fullName>
    </submittedName>
</protein>
<dbReference type="EMBL" id="FPLD01000051">
    <property type="protein sequence ID" value="SGY95538.1"/>
    <property type="molecule type" value="Genomic_DNA"/>
</dbReference>
<organism evidence="1 2">
    <name type="scientific">Moritella viscosa</name>
    <dbReference type="NCBI Taxonomy" id="80854"/>
    <lineage>
        <taxon>Bacteria</taxon>
        <taxon>Pseudomonadati</taxon>
        <taxon>Pseudomonadota</taxon>
        <taxon>Gammaproteobacteria</taxon>
        <taxon>Alteromonadales</taxon>
        <taxon>Moritellaceae</taxon>
        <taxon>Moritella</taxon>
    </lineage>
</organism>
<name>A0A090IGG3_9GAMM</name>
<sequence length="126" mass="14799">MIKYILTFIGIIFLLLVGAWFYFPKDNPILGQWISTDDFYGKPQLLVFTEFGMLRDGRHVPADFVIGRQKVTVITNIASTEYLIVSENMIKQRVPRQTWRFFLRAEAFEDIKAELNINEVSRYSEK</sequence>
<dbReference type="KEGG" id="mvs:MVIS_3420"/>
<dbReference type="Proteomes" id="UP000183794">
    <property type="component" value="Unassembled WGS sequence"/>
</dbReference>
<proteinExistence type="predicted"/>
<dbReference type="AlphaFoldDB" id="A0A090IGG3"/>
<reference evidence="1 2" key="1">
    <citation type="submission" date="2016-11" db="EMBL/GenBank/DDBJ databases">
        <authorList>
            <person name="Jaros S."/>
            <person name="Januszkiewicz K."/>
            <person name="Wedrychowicz H."/>
        </authorList>
    </citation>
    <scope>NUCLEOTIDE SEQUENCE [LARGE SCALE GENOMIC DNA]</scope>
    <source>
        <strain evidence="1">NVI 5450</strain>
    </source>
</reference>
<gene>
    <name evidence="1" type="ORF">NVI5450_1733</name>
</gene>
<dbReference type="HOGENOM" id="CLU_1979017_0_0_6"/>
<dbReference type="RefSeq" id="WP_045111431.1">
    <property type="nucleotide sequence ID" value="NZ_CAWRBC010000070.1"/>
</dbReference>
<dbReference type="OrthoDB" id="6400645at2"/>
<accession>A0A090IGG3</accession>
<evidence type="ECO:0000313" key="1">
    <source>
        <dbReference type="EMBL" id="SGY95538.1"/>
    </source>
</evidence>